<feature type="coiled-coil region" evidence="1">
    <location>
        <begin position="145"/>
        <end position="172"/>
    </location>
</feature>
<reference evidence="4 5" key="1">
    <citation type="submission" date="2016-10" db="EMBL/GenBank/DDBJ databases">
        <title>The Draft Genome Sequence of Actinokineospora bangkokensis 44EHWT reveals the biosynthetic pathway of antifungal compounds Thailandins with unusual extender unit butylmalonyl-CoA.</title>
        <authorList>
            <person name="Greule A."/>
            <person name="Intra B."/>
            <person name="Flemming S."/>
            <person name="Rommel M.G."/>
            <person name="Panbangred W."/>
            <person name="Bechthold A."/>
        </authorList>
    </citation>
    <scope>NUCLEOTIDE SEQUENCE [LARGE SCALE GENOMIC DNA]</scope>
    <source>
        <strain evidence="4 5">44EHW</strain>
    </source>
</reference>
<dbReference type="PANTHER" id="PTHR31005:SF8">
    <property type="entry name" value="DUF4139 DOMAIN-CONTAINING PROTEIN"/>
    <property type="match status" value="1"/>
</dbReference>
<gene>
    <name evidence="4" type="ORF">BJP25_07955</name>
</gene>
<evidence type="ECO:0000259" key="3">
    <source>
        <dbReference type="Pfam" id="PF13600"/>
    </source>
</evidence>
<evidence type="ECO:0000256" key="1">
    <source>
        <dbReference type="SAM" id="Coils"/>
    </source>
</evidence>
<accession>A0A1Q9LTA2</accession>
<dbReference type="EMBL" id="MKQR01000004">
    <property type="protein sequence ID" value="OLR95214.1"/>
    <property type="molecule type" value="Genomic_DNA"/>
</dbReference>
<dbReference type="Pfam" id="PF13600">
    <property type="entry name" value="DUF4140"/>
    <property type="match status" value="1"/>
</dbReference>
<keyword evidence="1" id="KW-0175">Coiled coil</keyword>
<dbReference type="RefSeq" id="WP_075973120.1">
    <property type="nucleotide sequence ID" value="NZ_MKQR01000004.1"/>
</dbReference>
<dbReference type="GO" id="GO:0016829">
    <property type="term" value="F:lyase activity"/>
    <property type="evidence" value="ECO:0007669"/>
    <property type="project" value="UniProtKB-KW"/>
</dbReference>
<evidence type="ECO:0000259" key="2">
    <source>
        <dbReference type="Pfam" id="PF13598"/>
    </source>
</evidence>
<dbReference type="STRING" id="1193682.BJP25_07955"/>
<feature type="domain" description="DUF4140" evidence="3">
    <location>
        <begin position="12"/>
        <end position="109"/>
    </location>
</feature>
<dbReference type="PANTHER" id="PTHR31005">
    <property type="entry name" value="DUF4139 DOMAIN-CONTAINING PROTEIN"/>
    <property type="match status" value="1"/>
</dbReference>
<proteinExistence type="predicted"/>
<dbReference type="InterPro" id="IPR037291">
    <property type="entry name" value="DUF4139"/>
</dbReference>
<dbReference type="AlphaFoldDB" id="A0A1Q9LTA2"/>
<name>A0A1Q9LTA2_9PSEU</name>
<comment type="caution">
    <text evidence="4">The sequence shown here is derived from an EMBL/GenBank/DDBJ whole genome shotgun (WGS) entry which is preliminary data.</text>
</comment>
<keyword evidence="4" id="KW-0456">Lyase</keyword>
<dbReference type="Proteomes" id="UP000186040">
    <property type="component" value="Unassembled WGS sequence"/>
</dbReference>
<dbReference type="InterPro" id="IPR025554">
    <property type="entry name" value="DUF4140"/>
</dbReference>
<organism evidence="4 5">
    <name type="scientific">Actinokineospora bangkokensis</name>
    <dbReference type="NCBI Taxonomy" id="1193682"/>
    <lineage>
        <taxon>Bacteria</taxon>
        <taxon>Bacillati</taxon>
        <taxon>Actinomycetota</taxon>
        <taxon>Actinomycetes</taxon>
        <taxon>Pseudonocardiales</taxon>
        <taxon>Pseudonocardiaceae</taxon>
        <taxon>Actinokineospora</taxon>
    </lineage>
</organism>
<dbReference type="Pfam" id="PF13598">
    <property type="entry name" value="DUF4139"/>
    <property type="match status" value="1"/>
</dbReference>
<dbReference type="InterPro" id="IPR011935">
    <property type="entry name" value="CHP02231"/>
</dbReference>
<protein>
    <submittedName>
        <fullName evidence="4">Aspartate ammonia-lyase</fullName>
    </submittedName>
</protein>
<sequence>METRVDAPIVAVTVYPGQARVTRRGTAALAPGEQRVLVGGLPLGLHPDSVRVSGRGPATVLGVDVGQERHASTPDEAVAGLEERRDALRLRLQELTDQDQVLSGRADLLAALATRAGSSFAQALARGEAEPARVAEVGDALAGQLTAVLAERRALSETRQRAQAEFEEAQRRLADRGRVRAPDRRVVAVELGVSQAGEVELEVSYLVDAAGWESRYDVRLSGGALRLTWYGLVTQHSGEDWPECELRLSTARPAASIDVPELSPWFLDVERPLPPPAPMVRAMADSSFGAAAPMAAAPAGAAAKPVFEAVAQVEHAEASTTYRPTRPVAVPADGSSHRTTVAQVDLPAALDHVAVPLRGPEVYLRATAVNNSPHTLRPGRAALFHDSEFVGVTDLATWAPGEEVELTLGIDDRVRVERELTRRAAGKAVMGGTRRQEVSYRITVGNHGPRPARIAVVDQLPVSRTESAVVRDVVVQPQPAESTELGELTWRAELQPGQTWEITFSFRVDFAKGVAVRGLRD</sequence>
<feature type="domain" description="DUF4139" evidence="2">
    <location>
        <begin position="201"/>
        <end position="511"/>
    </location>
</feature>
<evidence type="ECO:0000313" key="5">
    <source>
        <dbReference type="Proteomes" id="UP000186040"/>
    </source>
</evidence>
<dbReference type="NCBIfam" id="TIGR02231">
    <property type="entry name" value="mucoidy inhibitor MuiA family protein"/>
    <property type="match status" value="1"/>
</dbReference>
<evidence type="ECO:0000313" key="4">
    <source>
        <dbReference type="EMBL" id="OLR95214.1"/>
    </source>
</evidence>
<keyword evidence="5" id="KW-1185">Reference proteome</keyword>